<dbReference type="PANTHER" id="PTHR46148:SF56">
    <property type="entry name" value="RETROTRANSPOSON PROTEIN"/>
    <property type="match status" value="1"/>
</dbReference>
<keyword evidence="3" id="KW-1185">Reference proteome</keyword>
<feature type="domain" description="Tf2-1-like SH3-like" evidence="1">
    <location>
        <begin position="65"/>
        <end position="129"/>
    </location>
</feature>
<dbReference type="InterPro" id="IPR056924">
    <property type="entry name" value="SH3_Tf2-1"/>
</dbReference>
<proteinExistence type="predicted"/>
<gene>
    <name evidence="2" type="ORF">MTR67_034392</name>
</gene>
<dbReference type="Proteomes" id="UP001234989">
    <property type="component" value="Chromosome 8"/>
</dbReference>
<dbReference type="EMBL" id="CP133619">
    <property type="protein sequence ID" value="WMV41007.1"/>
    <property type="molecule type" value="Genomic_DNA"/>
</dbReference>
<dbReference type="AlphaFoldDB" id="A0AAF0U830"/>
<sequence length="159" mass="18743">MLMGSVEVEHQKPRDLAQYICIPTWKWEDLNMDFITGLPSTRRDVGRQKFYVDVRRRELEFDVDEWVFFKFFPIKGVMRFRKKGKLSLCYTDPYHTLRHFGKVTYELDLPFDLASVHPVFHISLLKKCVGDSTSIVPFESLGVKGSLSYEEVPIEIFDR</sequence>
<reference evidence="2" key="1">
    <citation type="submission" date="2023-08" db="EMBL/GenBank/DDBJ databases">
        <title>A de novo genome assembly of Solanum verrucosum Schlechtendal, a Mexican diploid species geographically isolated from the other diploid A-genome species in potato relatives.</title>
        <authorList>
            <person name="Hosaka K."/>
        </authorList>
    </citation>
    <scope>NUCLEOTIDE SEQUENCE</scope>
    <source>
        <tissue evidence="2">Young leaves</tissue>
    </source>
</reference>
<accession>A0AAF0U830</accession>
<protein>
    <recommendedName>
        <fullName evidence="1">Tf2-1-like SH3-like domain-containing protein</fullName>
    </recommendedName>
</protein>
<organism evidence="2 3">
    <name type="scientific">Solanum verrucosum</name>
    <dbReference type="NCBI Taxonomy" id="315347"/>
    <lineage>
        <taxon>Eukaryota</taxon>
        <taxon>Viridiplantae</taxon>
        <taxon>Streptophyta</taxon>
        <taxon>Embryophyta</taxon>
        <taxon>Tracheophyta</taxon>
        <taxon>Spermatophyta</taxon>
        <taxon>Magnoliopsida</taxon>
        <taxon>eudicotyledons</taxon>
        <taxon>Gunneridae</taxon>
        <taxon>Pentapetalae</taxon>
        <taxon>asterids</taxon>
        <taxon>lamiids</taxon>
        <taxon>Solanales</taxon>
        <taxon>Solanaceae</taxon>
        <taxon>Solanoideae</taxon>
        <taxon>Solaneae</taxon>
        <taxon>Solanum</taxon>
    </lineage>
</organism>
<dbReference type="PANTHER" id="PTHR46148">
    <property type="entry name" value="CHROMO DOMAIN-CONTAINING PROTEIN"/>
    <property type="match status" value="1"/>
</dbReference>
<dbReference type="Pfam" id="PF24626">
    <property type="entry name" value="SH3_Tf2-1"/>
    <property type="match status" value="1"/>
</dbReference>
<evidence type="ECO:0000313" key="3">
    <source>
        <dbReference type="Proteomes" id="UP001234989"/>
    </source>
</evidence>
<evidence type="ECO:0000259" key="1">
    <source>
        <dbReference type="Pfam" id="PF24626"/>
    </source>
</evidence>
<evidence type="ECO:0000313" key="2">
    <source>
        <dbReference type="EMBL" id="WMV41007.1"/>
    </source>
</evidence>
<name>A0AAF0U830_SOLVR</name>